<gene>
    <name evidence="6" type="ORF">FBUS_08928</name>
</gene>
<protein>
    <recommendedName>
        <fullName evidence="8">Tetraspanin</fullName>
    </recommendedName>
</protein>
<comment type="caution">
    <text evidence="6">The sequence shown here is derived from an EMBL/GenBank/DDBJ whole genome shotgun (WGS) entry which is preliminary data.</text>
</comment>
<evidence type="ECO:0000256" key="1">
    <source>
        <dbReference type="ARBA" id="ARBA00004141"/>
    </source>
</evidence>
<dbReference type="SUPFAM" id="SSF48652">
    <property type="entry name" value="Tetraspanin"/>
    <property type="match status" value="1"/>
</dbReference>
<dbReference type="Proteomes" id="UP000728185">
    <property type="component" value="Unassembled WGS sequence"/>
</dbReference>
<accession>A0A8E0S1G8</accession>
<organism evidence="6 7">
    <name type="scientific">Fasciolopsis buskii</name>
    <dbReference type="NCBI Taxonomy" id="27845"/>
    <lineage>
        <taxon>Eukaryota</taxon>
        <taxon>Metazoa</taxon>
        <taxon>Spiralia</taxon>
        <taxon>Lophotrochozoa</taxon>
        <taxon>Platyhelminthes</taxon>
        <taxon>Trematoda</taxon>
        <taxon>Digenea</taxon>
        <taxon>Plagiorchiida</taxon>
        <taxon>Echinostomata</taxon>
        <taxon>Echinostomatoidea</taxon>
        <taxon>Fasciolidae</taxon>
        <taxon>Fasciolopsis</taxon>
    </lineage>
</organism>
<feature type="transmembrane region" description="Helical" evidence="5">
    <location>
        <begin position="5"/>
        <end position="26"/>
    </location>
</feature>
<proteinExistence type="predicted"/>
<dbReference type="Gene3D" id="1.10.1450.10">
    <property type="entry name" value="Tetraspanin"/>
    <property type="match status" value="1"/>
</dbReference>
<reference evidence="6" key="1">
    <citation type="submission" date="2019-05" db="EMBL/GenBank/DDBJ databases">
        <title>Annotation for the trematode Fasciolopsis buski.</title>
        <authorList>
            <person name="Choi Y.-J."/>
        </authorList>
    </citation>
    <scope>NUCLEOTIDE SEQUENCE</scope>
    <source>
        <strain evidence="6">HT</strain>
        <tissue evidence="6">Whole worm</tissue>
    </source>
</reference>
<dbReference type="PANTHER" id="PTHR19282">
    <property type="entry name" value="TETRASPANIN"/>
    <property type="match status" value="1"/>
</dbReference>
<dbReference type="Pfam" id="PF00335">
    <property type="entry name" value="Tetraspanin"/>
    <property type="match status" value="1"/>
</dbReference>
<comment type="subcellular location">
    <subcellularLocation>
        <location evidence="1">Membrane</location>
        <topology evidence="1">Multi-pass membrane protein</topology>
    </subcellularLocation>
</comment>
<feature type="transmembrane region" description="Helical" evidence="5">
    <location>
        <begin position="106"/>
        <end position="125"/>
    </location>
</feature>
<evidence type="ECO:0000256" key="4">
    <source>
        <dbReference type="ARBA" id="ARBA00023136"/>
    </source>
</evidence>
<dbReference type="AlphaFoldDB" id="A0A8E0S1G8"/>
<evidence type="ECO:0000256" key="3">
    <source>
        <dbReference type="ARBA" id="ARBA00022989"/>
    </source>
</evidence>
<dbReference type="InterPro" id="IPR018499">
    <property type="entry name" value="Tetraspanin/Peripherin"/>
</dbReference>
<evidence type="ECO:0000313" key="7">
    <source>
        <dbReference type="Proteomes" id="UP000728185"/>
    </source>
</evidence>
<keyword evidence="3 5" id="KW-1133">Transmembrane helix</keyword>
<evidence type="ECO:0000256" key="2">
    <source>
        <dbReference type="ARBA" id="ARBA00022692"/>
    </source>
</evidence>
<sequence>NLKYIFFLAVLFVVHVVGGVAFIVGVNKIKAFFGEHIRQLYQDYESAEHAANAIDFMQMKLMCCGINGTWNSNTIPASCKDKDGKQFTEGCAEKLNALIQNNLTPIVMSILAFAFFQLICMVLAARIGHAVKKTKLQTV</sequence>
<evidence type="ECO:0000313" key="6">
    <source>
        <dbReference type="EMBL" id="KAA0195322.1"/>
    </source>
</evidence>
<dbReference type="EMBL" id="LUCM01003787">
    <property type="protein sequence ID" value="KAA0195322.1"/>
    <property type="molecule type" value="Genomic_DNA"/>
</dbReference>
<evidence type="ECO:0000256" key="5">
    <source>
        <dbReference type="SAM" id="Phobius"/>
    </source>
</evidence>
<dbReference type="GO" id="GO:0005886">
    <property type="term" value="C:plasma membrane"/>
    <property type="evidence" value="ECO:0007669"/>
    <property type="project" value="TreeGrafter"/>
</dbReference>
<keyword evidence="7" id="KW-1185">Reference proteome</keyword>
<dbReference type="InterPro" id="IPR008952">
    <property type="entry name" value="Tetraspanin_EC2_sf"/>
</dbReference>
<feature type="non-terminal residue" evidence="6">
    <location>
        <position position="1"/>
    </location>
</feature>
<dbReference type="OrthoDB" id="9972904at2759"/>
<evidence type="ECO:0008006" key="8">
    <source>
        <dbReference type="Google" id="ProtNLM"/>
    </source>
</evidence>
<keyword evidence="2 5" id="KW-0812">Transmembrane</keyword>
<dbReference type="PANTHER" id="PTHR19282:SF544">
    <property type="entry name" value="TETRASPANIN"/>
    <property type="match status" value="1"/>
</dbReference>
<keyword evidence="4 5" id="KW-0472">Membrane</keyword>
<name>A0A8E0S1G8_9TREM</name>
<dbReference type="CDD" id="cd03127">
    <property type="entry name" value="tetraspanin_LEL"/>
    <property type="match status" value="1"/>
</dbReference>